<evidence type="ECO:0000313" key="4">
    <source>
        <dbReference type="Proteomes" id="UP000109830"/>
    </source>
</evidence>
<dbReference type="EMBL" id="KP745634">
    <property type="protein sequence ID" value="AKI07723.1"/>
    <property type="molecule type" value="Genomic_DNA"/>
</dbReference>
<reference evidence="2 4" key="1">
    <citation type="journal article" date="2015" name="J. Virol.">
        <title>High-throughput analysis of human cytomegalovirus genome diversity highlights the widespread occurrence of gene-disrupting mutations and pervasive recombination.</title>
        <authorList>
            <person name="Sijmons S."/>
            <person name="Thys K."/>
            <person name="Mbong Ngwese M."/>
            <person name="Van Damme E."/>
            <person name="Dvorak J."/>
            <person name="Van Loock M."/>
            <person name="Li G."/>
            <person name="Tachezy R."/>
            <person name="Busson L."/>
            <person name="Aerssens J."/>
            <person name="Van Ranst M."/>
            <person name="Maes P."/>
        </authorList>
    </citation>
    <scope>NUCLEOTIDE SEQUENCE [LARGE SCALE GENOMIC DNA]</scope>
    <source>
        <strain evidence="2">BE/32/2010</strain>
    </source>
</reference>
<accession>A0A0G2T6K8</accession>
<proteinExistence type="predicted"/>
<dbReference type="Proteomes" id="UP000109830">
    <property type="component" value="Segment"/>
</dbReference>
<evidence type="ECO:0000313" key="3">
    <source>
        <dbReference type="EMBL" id="AMJ52702.1"/>
    </source>
</evidence>
<keyword evidence="1" id="KW-0812">Transmembrane</keyword>
<name>A0A0G2T6K8_HCMV</name>
<dbReference type="EMBL" id="KT726941">
    <property type="protein sequence ID" value="AMJ52702.1"/>
    <property type="molecule type" value="Genomic_DNA"/>
</dbReference>
<reference evidence="3" key="2">
    <citation type="journal article" date="2016" name="Virus Evol.">
        <title>Islands of linkage in an ocean of pervasive recombination reveals two-speed evolution of human cytomegalovirus genomes.</title>
        <authorList>
            <person name="Lassalle F."/>
            <person name="Depledge D.P."/>
            <person name="Reeves M.B."/>
            <person name="Brown A.C."/>
            <person name="Christiansen M.T."/>
            <person name="Tutill H.J."/>
            <person name="Williams R.J."/>
            <person name="Einer-Jensen K."/>
            <person name="Holdstock J."/>
            <person name="Atkinson C."/>
            <person name="Brown J.R."/>
            <person name="van Loenen F.B."/>
            <person name="Clark D.A."/>
            <person name="Griffiths P.D."/>
            <person name="Verjans G.M.G.M."/>
            <person name="Schutten M."/>
            <person name="Milne R.S.B."/>
            <person name="Balloux F."/>
            <person name="Breuer J."/>
        </authorList>
    </citation>
    <scope>NUCLEOTIDE SEQUENCE</scope>
    <source>
        <strain evidence="3">NL/Rot2/Urine/2012</strain>
    </source>
</reference>
<organismHost>
    <name type="scientific">Homo sapiens</name>
    <name type="common">Human</name>
    <dbReference type="NCBI Taxonomy" id="9606"/>
</organismHost>
<reference evidence="3" key="3">
    <citation type="submission" date="2017-01" db="EMBL/GenBank/DDBJ databases">
        <authorList>
            <person name="Mah S.A."/>
            <person name="Swanson W.J."/>
            <person name="Moy G.W."/>
            <person name="Vacquier V.D."/>
        </authorList>
    </citation>
    <scope>NUCLEOTIDE SEQUENCE</scope>
    <source>
        <strain evidence="3">NL/Rot2/Urine/2012</strain>
    </source>
</reference>
<evidence type="ECO:0000313" key="2">
    <source>
        <dbReference type="EMBL" id="AKI07723.1"/>
    </source>
</evidence>
<keyword evidence="1" id="KW-0472">Membrane</keyword>
<evidence type="ECO:0000256" key="1">
    <source>
        <dbReference type="SAM" id="Phobius"/>
    </source>
</evidence>
<organism evidence="2 4">
    <name type="scientific">Human cytomegalovirus</name>
    <name type="common">HHV-5</name>
    <name type="synonym">Human herpesvirus 5</name>
    <dbReference type="NCBI Taxonomy" id="10359"/>
    <lineage>
        <taxon>Viruses</taxon>
        <taxon>Duplodnaviria</taxon>
        <taxon>Heunggongvirae</taxon>
        <taxon>Peploviricota</taxon>
        <taxon>Herviviricetes</taxon>
        <taxon>Herpesvirales</taxon>
        <taxon>Orthoherpesviridae</taxon>
        <taxon>Betaherpesvirinae</taxon>
        <taxon>Cytomegalovirus</taxon>
        <taxon>Cytomegalovirus humanbeta5</taxon>
    </lineage>
</organism>
<protein>
    <submittedName>
        <fullName evidence="2 3">Protein RL9</fullName>
    </submittedName>
</protein>
<keyword evidence="1" id="KW-1133">Transmembrane helix</keyword>
<gene>
    <name evidence="2" type="primary">RL9A</name>
</gene>
<feature type="transmembrane region" description="Helical" evidence="1">
    <location>
        <begin position="24"/>
        <end position="46"/>
    </location>
</feature>
<sequence>MSLDAAGHQPEARRLLDSALVRRVLACVIIVIMIAISIWILTYVLFL</sequence>